<feature type="region of interest" description="Disordered" evidence="1">
    <location>
        <begin position="1"/>
        <end position="50"/>
    </location>
</feature>
<comment type="caution">
    <text evidence="2">The sequence shown here is derived from an EMBL/GenBank/DDBJ whole genome shotgun (WGS) entry which is preliminary data.</text>
</comment>
<dbReference type="GO" id="GO:0006355">
    <property type="term" value="P:regulation of DNA-templated transcription"/>
    <property type="evidence" value="ECO:0007669"/>
    <property type="project" value="InterPro"/>
</dbReference>
<organism evidence="2 3">
    <name type="scientific">Camellia sinensis</name>
    <name type="common">Tea plant</name>
    <name type="synonym">Thea sinensis</name>
    <dbReference type="NCBI Taxonomy" id="4442"/>
    <lineage>
        <taxon>Eukaryota</taxon>
        <taxon>Viridiplantae</taxon>
        <taxon>Streptophyta</taxon>
        <taxon>Embryophyta</taxon>
        <taxon>Tracheophyta</taxon>
        <taxon>Spermatophyta</taxon>
        <taxon>Magnoliopsida</taxon>
        <taxon>eudicotyledons</taxon>
        <taxon>Gunneridae</taxon>
        <taxon>Pentapetalae</taxon>
        <taxon>asterids</taxon>
        <taxon>Ericales</taxon>
        <taxon>Theaceae</taxon>
        <taxon>Camellia</taxon>
    </lineage>
</organism>
<evidence type="ECO:0000256" key="1">
    <source>
        <dbReference type="SAM" id="MobiDB-lite"/>
    </source>
</evidence>
<proteinExistence type="predicted"/>
<dbReference type="EMBL" id="JACBKZ010000008">
    <property type="protein sequence ID" value="KAF5944428.1"/>
    <property type="molecule type" value="Genomic_DNA"/>
</dbReference>
<dbReference type="Proteomes" id="UP000593564">
    <property type="component" value="Unassembled WGS sequence"/>
</dbReference>
<reference evidence="2 3" key="2">
    <citation type="submission" date="2020-07" db="EMBL/GenBank/DDBJ databases">
        <title>Genome assembly of wild tea tree DASZ reveals pedigree and selection history of tea varieties.</title>
        <authorList>
            <person name="Zhang W."/>
        </authorList>
    </citation>
    <scope>NUCLEOTIDE SEQUENCE [LARGE SCALE GENOMIC DNA]</scope>
    <source>
        <strain evidence="3">cv. G240</strain>
        <tissue evidence="2">Leaf</tissue>
    </source>
</reference>
<accession>A0A7J7GYC5</accession>
<name>A0A7J7GYC5_CAMSI</name>
<dbReference type="AlphaFoldDB" id="A0A7J7GYC5"/>
<dbReference type="PANTHER" id="PTHR35130">
    <property type="entry name" value="MEDIATOR OF RNA POLYMERASE II TRANSCRIPTION SUBUNIT 16"/>
    <property type="match status" value="1"/>
</dbReference>
<keyword evidence="3" id="KW-1185">Reference proteome</keyword>
<reference evidence="3" key="1">
    <citation type="journal article" date="2020" name="Nat. Commun.">
        <title>Genome assembly of wild tea tree DASZ reveals pedigree and selection history of tea varieties.</title>
        <authorList>
            <person name="Zhang W."/>
            <person name="Zhang Y."/>
            <person name="Qiu H."/>
            <person name="Guo Y."/>
            <person name="Wan H."/>
            <person name="Zhang X."/>
            <person name="Scossa F."/>
            <person name="Alseekh S."/>
            <person name="Zhang Q."/>
            <person name="Wang P."/>
            <person name="Xu L."/>
            <person name="Schmidt M.H."/>
            <person name="Jia X."/>
            <person name="Li D."/>
            <person name="Zhu A."/>
            <person name="Guo F."/>
            <person name="Chen W."/>
            <person name="Ni D."/>
            <person name="Usadel B."/>
            <person name="Fernie A.R."/>
            <person name="Wen W."/>
        </authorList>
    </citation>
    <scope>NUCLEOTIDE SEQUENCE [LARGE SCALE GENOMIC DNA]</scope>
    <source>
        <strain evidence="3">cv. G240</strain>
    </source>
</reference>
<evidence type="ECO:0000313" key="3">
    <source>
        <dbReference type="Proteomes" id="UP000593564"/>
    </source>
</evidence>
<gene>
    <name evidence="2" type="ORF">HYC85_018505</name>
</gene>
<protein>
    <recommendedName>
        <fullName evidence="4">Mediator of RNA polymerase II transcription subunit 16</fullName>
    </recommendedName>
</protein>
<evidence type="ECO:0008006" key="4">
    <source>
        <dbReference type="Google" id="ProtNLM"/>
    </source>
</evidence>
<dbReference type="InterPro" id="IPR038836">
    <property type="entry name" value="MED16"/>
</dbReference>
<dbReference type="GO" id="GO:0016592">
    <property type="term" value="C:mediator complex"/>
    <property type="evidence" value="ECO:0007669"/>
    <property type="project" value="InterPro"/>
</dbReference>
<dbReference type="PANTHER" id="PTHR35130:SF1">
    <property type="entry name" value="MEDIATOR OF RNA POLYMERASE II TRANSCRIPTION SUBUNIT 16"/>
    <property type="match status" value="1"/>
</dbReference>
<sequence>MNSPSCVANQDPEEESTTVPSSSEATKGSEKAQDDGGCGGGEEVAVEDPMEVDAVNPATVFCIGLQQPRSNLMHKMSVPELCRNFSSVAWCGKLNAIACASETCARIPSSNANPPFWIPIHIVIPERPTECSVFNVIADLQKCWKLPKTAREHNSTPEFIMAIHYLLCFMLHWIPSTDSPRDSVQFMEWSPTSCPRALLIANFHGRITVWTQPSEVS</sequence>
<evidence type="ECO:0000313" key="2">
    <source>
        <dbReference type="EMBL" id="KAF5944428.1"/>
    </source>
</evidence>